<dbReference type="CDD" id="cd04366">
    <property type="entry name" value="IlGF_insulin_bombyxin_like"/>
    <property type="match status" value="1"/>
</dbReference>
<evidence type="ECO:0000313" key="5">
    <source>
        <dbReference type="EMBL" id="KAF7281574.1"/>
    </source>
</evidence>
<keyword evidence="6" id="KW-1185">Reference proteome</keyword>
<dbReference type="Gene3D" id="1.10.100.10">
    <property type="entry name" value="Insulin-like"/>
    <property type="match status" value="1"/>
</dbReference>
<evidence type="ECO:0000256" key="2">
    <source>
        <dbReference type="ARBA" id="ARBA00022729"/>
    </source>
</evidence>
<gene>
    <name evidence="5" type="ORF">GWI33_004542</name>
</gene>
<evidence type="ECO:0000256" key="3">
    <source>
        <dbReference type="SAM" id="MobiDB-lite"/>
    </source>
</evidence>
<reference evidence="5" key="1">
    <citation type="submission" date="2020-08" db="EMBL/GenBank/DDBJ databases">
        <title>Genome sequencing and assembly of the red palm weevil Rhynchophorus ferrugineus.</title>
        <authorList>
            <person name="Dias G.B."/>
            <person name="Bergman C.M."/>
            <person name="Manee M."/>
        </authorList>
    </citation>
    <scope>NUCLEOTIDE SEQUENCE</scope>
    <source>
        <strain evidence="5">AA-2017</strain>
        <tissue evidence="5">Whole larva</tissue>
    </source>
</reference>
<dbReference type="AlphaFoldDB" id="A0A834IIQ4"/>
<dbReference type="Proteomes" id="UP000625711">
    <property type="component" value="Unassembled WGS sequence"/>
</dbReference>
<dbReference type="GO" id="GO:0005179">
    <property type="term" value="F:hormone activity"/>
    <property type="evidence" value="ECO:0007669"/>
    <property type="project" value="InterPro"/>
</dbReference>
<keyword evidence="1" id="KW-0165">Cleavage on pair of basic residues</keyword>
<accession>A0A834IIQ4</accession>
<dbReference type="InterPro" id="IPR036438">
    <property type="entry name" value="Insulin-like_sf"/>
</dbReference>
<evidence type="ECO:0000256" key="1">
    <source>
        <dbReference type="ARBA" id="ARBA00022685"/>
    </source>
</evidence>
<keyword evidence="2" id="KW-0732">Signal</keyword>
<comment type="caution">
    <text evidence="5">The sequence shown here is derived from an EMBL/GenBank/DDBJ whole genome shotgun (WGS) entry which is preliminary data.</text>
</comment>
<protein>
    <recommendedName>
        <fullName evidence="4">Insulin-like domain-containing protein</fullName>
    </recommendedName>
</protein>
<name>A0A834IIQ4_RHYFE</name>
<dbReference type="InterPro" id="IPR016179">
    <property type="entry name" value="Insulin-like"/>
</dbReference>
<proteinExistence type="predicted"/>
<evidence type="ECO:0000259" key="4">
    <source>
        <dbReference type="SMART" id="SM00078"/>
    </source>
</evidence>
<feature type="compositionally biased region" description="Basic and acidic residues" evidence="3">
    <location>
        <begin position="186"/>
        <end position="195"/>
    </location>
</feature>
<organism evidence="5 6">
    <name type="scientific">Rhynchophorus ferrugineus</name>
    <name type="common">Red palm weevil</name>
    <name type="synonym">Curculio ferrugineus</name>
    <dbReference type="NCBI Taxonomy" id="354439"/>
    <lineage>
        <taxon>Eukaryota</taxon>
        <taxon>Metazoa</taxon>
        <taxon>Ecdysozoa</taxon>
        <taxon>Arthropoda</taxon>
        <taxon>Hexapoda</taxon>
        <taxon>Insecta</taxon>
        <taxon>Pterygota</taxon>
        <taxon>Neoptera</taxon>
        <taxon>Endopterygota</taxon>
        <taxon>Coleoptera</taxon>
        <taxon>Polyphaga</taxon>
        <taxon>Cucujiformia</taxon>
        <taxon>Curculionidae</taxon>
        <taxon>Dryophthorinae</taxon>
        <taxon>Rhynchophorus</taxon>
    </lineage>
</organism>
<dbReference type="EMBL" id="JAACXV010000235">
    <property type="protein sequence ID" value="KAF7281574.1"/>
    <property type="molecule type" value="Genomic_DNA"/>
</dbReference>
<feature type="compositionally biased region" description="Basic residues" evidence="3">
    <location>
        <begin position="168"/>
        <end position="185"/>
    </location>
</feature>
<feature type="region of interest" description="Disordered" evidence="3">
    <location>
        <begin position="161"/>
        <end position="195"/>
    </location>
</feature>
<feature type="domain" description="Insulin-like" evidence="4">
    <location>
        <begin position="86"/>
        <end position="138"/>
    </location>
</feature>
<evidence type="ECO:0000313" key="6">
    <source>
        <dbReference type="Proteomes" id="UP000625711"/>
    </source>
</evidence>
<sequence length="223" mass="26041">MVIEIDAPSLNLQVFLAFSSILEIRPLEETARVWTTPALCGVHYTMDGLGSITSTTVWLVLLNNVILESVTWPSPMYTESELTREKSYCGSRLSNMLSELCLETFSPEEGQVDDKENRITEECCLNSCTLEKLLYYFCKTRNEKAIRRYIETGKLNVTDDEWETDKSARRKRRRRNRRRRRRNCKAQREHTAKEKRILSRPVPHYKIGYNELADNVPLVMPML</sequence>
<dbReference type="GO" id="GO:0005576">
    <property type="term" value="C:extracellular region"/>
    <property type="evidence" value="ECO:0007669"/>
    <property type="project" value="InterPro"/>
</dbReference>
<dbReference type="SMART" id="SM00078">
    <property type="entry name" value="IlGF"/>
    <property type="match status" value="1"/>
</dbReference>
<dbReference type="SUPFAM" id="SSF56994">
    <property type="entry name" value="Insulin-like"/>
    <property type="match status" value="1"/>
</dbReference>